<evidence type="ECO:0000313" key="2">
    <source>
        <dbReference type="EMBL" id="SCA48145.1"/>
    </source>
</evidence>
<name>A0A1D3KWW9_PLAOA</name>
<dbReference type="VEuPathDB" id="PlasmoDB:POWCR01_000234700"/>
<protein>
    <submittedName>
        <fullName evidence="2">PIR protein</fullName>
    </submittedName>
</protein>
<dbReference type="OrthoDB" id="10421562at2759"/>
<dbReference type="Pfam" id="PF05795">
    <property type="entry name" value="Plasmodium_Vir"/>
    <property type="match status" value="2"/>
</dbReference>
<dbReference type="AlphaFoldDB" id="A0A1D3KWW9"/>
<gene>
    <name evidence="2" type="primary">PocGH01_00090200</name>
    <name evidence="2" type="ORF">POCGH01_00090200</name>
</gene>
<reference evidence="2 3" key="1">
    <citation type="submission" date="2016-06" db="EMBL/GenBank/DDBJ databases">
        <authorList>
            <consortium name="Pathogen Informatics"/>
        </authorList>
    </citation>
    <scope>NUCLEOTIDE SEQUENCE [LARGE SCALE GENOMIC DNA]</scope>
    <source>
        <strain evidence="2">PocGH01</strain>
    </source>
</reference>
<sequence length="341" mass="39469">MPKPPDSTNFLELLHKSSKELNSEKFYDALNRESSDLSKYYDECENIIVGNHKDEMKKICEKYLRYLESCEVLNNKNFSYDVSKFMNYWLYDKIINIYGKENTTEIETAFGALQLIWRYPKYNPKLSSLNENCKPNLSMVDHYDWKNRKELYDYCVNYEFIAPECKFYPEGCKQHCDYIEKKSNLYEHFEKLCNPKSSDCPEFYDNCKDYNPKVVLGILKCPEKITAPKASFQEDSAMHRPQEQGLRTSARSHDTEPKPETSNIGTKVGHSVLGVAPVLLSATALYRYTPIGSWIRKFGGYNSNSLSNIDGGEMDVLIDNTQESGDMLFGNTGNYISYQPM</sequence>
<dbReference type="Proteomes" id="UP000242942">
    <property type="component" value="Unassembled WGS sequence"/>
</dbReference>
<dbReference type="VEuPathDB" id="PlasmoDB:PocGH01_00090200"/>
<dbReference type="EMBL" id="FLRI01000037">
    <property type="protein sequence ID" value="SCA48145.1"/>
    <property type="molecule type" value="Genomic_DNA"/>
</dbReference>
<keyword evidence="3" id="KW-1185">Reference proteome</keyword>
<evidence type="ECO:0000313" key="3">
    <source>
        <dbReference type="Proteomes" id="UP000242942"/>
    </source>
</evidence>
<accession>A0A1D3KWW9</accession>
<dbReference type="InterPro" id="IPR008780">
    <property type="entry name" value="Plasmodium_Vir"/>
</dbReference>
<feature type="region of interest" description="Disordered" evidence="1">
    <location>
        <begin position="232"/>
        <end position="266"/>
    </location>
</feature>
<evidence type="ECO:0000256" key="1">
    <source>
        <dbReference type="SAM" id="MobiDB-lite"/>
    </source>
</evidence>
<proteinExistence type="predicted"/>
<organism evidence="2 3">
    <name type="scientific">Plasmodium ovale</name>
    <name type="common">malaria parasite P. ovale</name>
    <dbReference type="NCBI Taxonomy" id="36330"/>
    <lineage>
        <taxon>Eukaryota</taxon>
        <taxon>Sar</taxon>
        <taxon>Alveolata</taxon>
        <taxon>Apicomplexa</taxon>
        <taxon>Aconoidasida</taxon>
        <taxon>Haemosporida</taxon>
        <taxon>Plasmodiidae</taxon>
        <taxon>Plasmodium</taxon>
        <taxon>Plasmodium (Plasmodium)</taxon>
    </lineage>
</organism>